<dbReference type="NCBIfam" id="TIGR02444">
    <property type="entry name" value="TIGR02444 family protein"/>
    <property type="match status" value="1"/>
</dbReference>
<organism evidence="1 2">
    <name type="scientific">Franzmannia pantelleriensis</name>
    <dbReference type="NCBI Taxonomy" id="48727"/>
    <lineage>
        <taxon>Bacteria</taxon>
        <taxon>Pseudomonadati</taxon>
        <taxon>Pseudomonadota</taxon>
        <taxon>Gammaproteobacteria</taxon>
        <taxon>Oceanospirillales</taxon>
        <taxon>Halomonadaceae</taxon>
        <taxon>Franzmannia</taxon>
    </lineage>
</organism>
<name>A0A1G9T8K6_9GAMM</name>
<dbReference type="AlphaFoldDB" id="A0A1G9T8K6"/>
<keyword evidence="2" id="KW-1185">Reference proteome</keyword>
<dbReference type="STRING" id="48727.SAMN05192555_11344"/>
<evidence type="ECO:0000313" key="2">
    <source>
        <dbReference type="Proteomes" id="UP000199107"/>
    </source>
</evidence>
<dbReference type="InterPro" id="IPR012659">
    <property type="entry name" value="CHP02444"/>
</dbReference>
<dbReference type="RefSeq" id="WP_089659518.1">
    <property type="nucleotide sequence ID" value="NZ_FNGH01000013.1"/>
</dbReference>
<reference evidence="2" key="1">
    <citation type="submission" date="2016-10" db="EMBL/GenBank/DDBJ databases">
        <authorList>
            <person name="Varghese N."/>
            <person name="Submissions S."/>
        </authorList>
    </citation>
    <scope>NUCLEOTIDE SEQUENCE [LARGE SCALE GENOMIC DNA]</scope>
    <source>
        <strain evidence="2">AAP</strain>
    </source>
</reference>
<proteinExistence type="predicted"/>
<sequence>MDSTQLLARLRACLGDAPLWDFALAFYGREEIAATCLQLQDEAGADVCELLWHCWLDSLGLVAQGSLDDELGPLRRWQAEITQPLRQQRRALKKQALTNPEITELRNTIKQAELLAEREALRMLQRISEEALGSADWIRPLTEADAALGQRLYARLPEQKKHHLYALQTLESRLDPFRGAR</sequence>
<evidence type="ECO:0000313" key="1">
    <source>
        <dbReference type="EMBL" id="SDM43952.1"/>
    </source>
</evidence>
<dbReference type="EMBL" id="FNGH01000013">
    <property type="protein sequence ID" value="SDM43952.1"/>
    <property type="molecule type" value="Genomic_DNA"/>
</dbReference>
<accession>A0A1G9T8K6</accession>
<dbReference type="Pfam" id="PF09523">
    <property type="entry name" value="DUF2390"/>
    <property type="match status" value="1"/>
</dbReference>
<dbReference type="Proteomes" id="UP000199107">
    <property type="component" value="Unassembled WGS sequence"/>
</dbReference>
<dbReference type="OrthoDB" id="5795846at2"/>
<gene>
    <name evidence="1" type="ORF">SAMN05192555_11344</name>
</gene>
<protein>
    <submittedName>
        <fullName evidence="1">TIGR02444 family protein</fullName>
    </submittedName>
</protein>